<sequence length="263" mass="27999">MSTPAATTGPLRRVPVQGRSVARVQRMLDACAELVDEVGYEGLTTTLLAERAEVAIGSVYQFFPDKRAIVQALTLRTMESYLQRLDTRFASDDLADWWDGVDAAIDEYITMHRTVPGFRTLHFGDVVDLHLLDEQRDNNGVIADQLARVLTERFGLTDEPRLRFILEIAVEAADALIKLAFRRQPEGDDRVLAEAKALIREYLHRQVHATAGSSTAGSATAGSGGTTGSAPADSGTGDDGGADADGVDGRTGAAAGAVAADAG</sequence>
<evidence type="ECO:0000313" key="8">
    <source>
        <dbReference type="Proteomes" id="UP000198959"/>
    </source>
</evidence>
<dbReference type="InterPro" id="IPR001647">
    <property type="entry name" value="HTH_TetR"/>
</dbReference>
<dbReference type="STRING" id="145854.GA0074692_4697"/>
<keyword evidence="3" id="KW-0804">Transcription</keyword>
<dbReference type="GO" id="GO:0003700">
    <property type="term" value="F:DNA-binding transcription factor activity"/>
    <property type="evidence" value="ECO:0007669"/>
    <property type="project" value="TreeGrafter"/>
</dbReference>
<feature type="domain" description="HTH tetR-type" evidence="6">
    <location>
        <begin position="21"/>
        <end position="81"/>
    </location>
</feature>
<dbReference type="SUPFAM" id="SSF46689">
    <property type="entry name" value="Homeodomain-like"/>
    <property type="match status" value="1"/>
</dbReference>
<dbReference type="Pfam" id="PF17928">
    <property type="entry name" value="TetR_C_22"/>
    <property type="match status" value="1"/>
</dbReference>
<dbReference type="PROSITE" id="PS01081">
    <property type="entry name" value="HTH_TETR_1"/>
    <property type="match status" value="1"/>
</dbReference>
<dbReference type="Pfam" id="PF00440">
    <property type="entry name" value="TetR_N"/>
    <property type="match status" value="1"/>
</dbReference>
<dbReference type="GO" id="GO:0000976">
    <property type="term" value="F:transcription cis-regulatory region binding"/>
    <property type="evidence" value="ECO:0007669"/>
    <property type="project" value="TreeGrafter"/>
</dbReference>
<keyword evidence="1" id="KW-0805">Transcription regulation</keyword>
<evidence type="ECO:0000256" key="4">
    <source>
        <dbReference type="PROSITE-ProRule" id="PRU00335"/>
    </source>
</evidence>
<feature type="region of interest" description="Disordered" evidence="5">
    <location>
        <begin position="210"/>
        <end position="263"/>
    </location>
</feature>
<feature type="DNA-binding region" description="H-T-H motif" evidence="4">
    <location>
        <begin position="44"/>
        <end position="63"/>
    </location>
</feature>
<dbReference type="PANTHER" id="PTHR30055:SF151">
    <property type="entry name" value="TRANSCRIPTIONAL REGULATORY PROTEIN"/>
    <property type="match status" value="1"/>
</dbReference>
<feature type="compositionally biased region" description="Low complexity" evidence="5">
    <location>
        <begin position="250"/>
        <end position="263"/>
    </location>
</feature>
<dbReference type="Proteomes" id="UP000198959">
    <property type="component" value="Unassembled WGS sequence"/>
</dbReference>
<organism evidence="7 8">
    <name type="scientific">Micromonospora pallida</name>
    <dbReference type="NCBI Taxonomy" id="145854"/>
    <lineage>
        <taxon>Bacteria</taxon>
        <taxon>Bacillati</taxon>
        <taxon>Actinomycetota</taxon>
        <taxon>Actinomycetes</taxon>
        <taxon>Micromonosporales</taxon>
        <taxon>Micromonosporaceae</taxon>
        <taxon>Micromonospora</taxon>
    </lineage>
</organism>
<keyword evidence="8" id="KW-1185">Reference proteome</keyword>
<dbReference type="PRINTS" id="PR00455">
    <property type="entry name" value="HTHTETR"/>
</dbReference>
<accession>A0A1C6T7N1</accession>
<dbReference type="InterPro" id="IPR041674">
    <property type="entry name" value="TetR_C_22"/>
</dbReference>
<dbReference type="InterPro" id="IPR009057">
    <property type="entry name" value="Homeodomain-like_sf"/>
</dbReference>
<evidence type="ECO:0000256" key="5">
    <source>
        <dbReference type="SAM" id="MobiDB-lite"/>
    </source>
</evidence>
<dbReference type="EMBL" id="FMHW01000002">
    <property type="protein sequence ID" value="SCL37523.1"/>
    <property type="molecule type" value="Genomic_DNA"/>
</dbReference>
<evidence type="ECO:0000256" key="1">
    <source>
        <dbReference type="ARBA" id="ARBA00023015"/>
    </source>
</evidence>
<evidence type="ECO:0000256" key="2">
    <source>
        <dbReference type="ARBA" id="ARBA00023125"/>
    </source>
</evidence>
<dbReference type="InterPro" id="IPR050109">
    <property type="entry name" value="HTH-type_TetR-like_transc_reg"/>
</dbReference>
<reference evidence="8" key="1">
    <citation type="submission" date="2016-06" db="EMBL/GenBank/DDBJ databases">
        <authorList>
            <person name="Varghese N."/>
            <person name="Submissions Spin"/>
        </authorList>
    </citation>
    <scope>NUCLEOTIDE SEQUENCE [LARGE SCALE GENOMIC DNA]</scope>
    <source>
        <strain evidence="8">DSM 43817</strain>
    </source>
</reference>
<dbReference type="PANTHER" id="PTHR30055">
    <property type="entry name" value="HTH-TYPE TRANSCRIPTIONAL REGULATOR RUTR"/>
    <property type="match status" value="1"/>
</dbReference>
<dbReference type="Gene3D" id="1.10.357.10">
    <property type="entry name" value="Tetracycline Repressor, domain 2"/>
    <property type="match status" value="1"/>
</dbReference>
<evidence type="ECO:0000313" key="7">
    <source>
        <dbReference type="EMBL" id="SCL37523.1"/>
    </source>
</evidence>
<name>A0A1C6T7N1_9ACTN</name>
<dbReference type="PROSITE" id="PS50977">
    <property type="entry name" value="HTH_TETR_2"/>
    <property type="match status" value="1"/>
</dbReference>
<dbReference type="AlphaFoldDB" id="A0A1C6T7N1"/>
<keyword evidence="2 4" id="KW-0238">DNA-binding</keyword>
<protein>
    <submittedName>
        <fullName evidence="7">DNA-binding transcriptional regulator, AcrR family</fullName>
    </submittedName>
</protein>
<evidence type="ECO:0000259" key="6">
    <source>
        <dbReference type="PROSITE" id="PS50977"/>
    </source>
</evidence>
<proteinExistence type="predicted"/>
<gene>
    <name evidence="7" type="ORF">GA0074692_4697</name>
</gene>
<feature type="compositionally biased region" description="Low complexity" evidence="5">
    <location>
        <begin position="210"/>
        <end position="221"/>
    </location>
</feature>
<dbReference type="InterPro" id="IPR023772">
    <property type="entry name" value="DNA-bd_HTH_TetR-type_CS"/>
</dbReference>
<evidence type="ECO:0000256" key="3">
    <source>
        <dbReference type="ARBA" id="ARBA00023163"/>
    </source>
</evidence>